<feature type="transmembrane region" description="Helical" evidence="1">
    <location>
        <begin position="260"/>
        <end position="277"/>
    </location>
</feature>
<keyword evidence="1" id="KW-1133">Transmembrane helix</keyword>
<proteinExistence type="predicted"/>
<evidence type="ECO:0000256" key="1">
    <source>
        <dbReference type="SAM" id="Phobius"/>
    </source>
</evidence>
<accession>A0A1P8WLW8</accession>
<evidence type="ECO:0000313" key="2">
    <source>
        <dbReference type="EMBL" id="APZ95041.1"/>
    </source>
</evidence>
<dbReference type="AlphaFoldDB" id="A0A1P8WLW8"/>
<name>A0A1P8WLW8_9PLAN</name>
<evidence type="ECO:0000313" key="3">
    <source>
        <dbReference type="Proteomes" id="UP000187735"/>
    </source>
</evidence>
<feature type="transmembrane region" description="Helical" evidence="1">
    <location>
        <begin position="390"/>
        <end position="411"/>
    </location>
</feature>
<dbReference type="KEGG" id="fmr:Fuma_04693"/>
<feature type="transmembrane region" description="Helical" evidence="1">
    <location>
        <begin position="297"/>
        <end position="321"/>
    </location>
</feature>
<reference evidence="2 3" key="1">
    <citation type="journal article" date="2016" name="Front. Microbiol.">
        <title>Fuerstia marisgermanicae gen. nov., sp. nov., an Unusual Member of the Phylum Planctomycetes from the German Wadden Sea.</title>
        <authorList>
            <person name="Kohn T."/>
            <person name="Heuer A."/>
            <person name="Jogler M."/>
            <person name="Vollmers J."/>
            <person name="Boedeker C."/>
            <person name="Bunk B."/>
            <person name="Rast P."/>
            <person name="Borchert D."/>
            <person name="Glockner I."/>
            <person name="Freese H.M."/>
            <person name="Klenk H.P."/>
            <person name="Overmann J."/>
            <person name="Kaster A.K."/>
            <person name="Rohde M."/>
            <person name="Wiegand S."/>
            <person name="Jogler C."/>
        </authorList>
    </citation>
    <scope>NUCLEOTIDE SEQUENCE [LARGE SCALE GENOMIC DNA]</scope>
    <source>
        <strain evidence="2 3">NH11</strain>
    </source>
</reference>
<dbReference type="RefSeq" id="WP_145944333.1">
    <property type="nucleotide sequence ID" value="NZ_CP017641.1"/>
</dbReference>
<feature type="transmembrane region" description="Helical" evidence="1">
    <location>
        <begin position="149"/>
        <end position="171"/>
    </location>
</feature>
<protein>
    <recommendedName>
        <fullName evidence="4">Glycosyltransferase RgtA/B/C/D-like domain-containing protein</fullName>
    </recommendedName>
</protein>
<feature type="transmembrane region" description="Helical" evidence="1">
    <location>
        <begin position="218"/>
        <end position="239"/>
    </location>
</feature>
<dbReference type="OrthoDB" id="9786218at2"/>
<feature type="transmembrane region" description="Helical" evidence="1">
    <location>
        <begin position="178"/>
        <end position="198"/>
    </location>
</feature>
<feature type="transmembrane region" description="Helical" evidence="1">
    <location>
        <begin position="123"/>
        <end position="143"/>
    </location>
</feature>
<dbReference type="Proteomes" id="UP000187735">
    <property type="component" value="Chromosome"/>
</dbReference>
<keyword evidence="1" id="KW-0812">Transmembrane</keyword>
<dbReference type="STRING" id="1891926.Fuma_04693"/>
<evidence type="ECO:0008006" key="4">
    <source>
        <dbReference type="Google" id="ProtNLM"/>
    </source>
</evidence>
<dbReference type="EMBL" id="CP017641">
    <property type="protein sequence ID" value="APZ95041.1"/>
    <property type="molecule type" value="Genomic_DNA"/>
</dbReference>
<gene>
    <name evidence="2" type="ORF">Fuma_04693</name>
</gene>
<keyword evidence="3" id="KW-1185">Reference proteome</keyword>
<sequence length="600" mass="66777">MSDSIQNHPELPASANAKAELQGGSHVECLAEDPDARTPLAKPTMATALWLAVALMLGLFVMSRNSADSDLWGHVTYGKEVLRDGRLHEATTWSYAVDNFRWVNHENIAELMMAAADLAGGQTALLLLKSLLTLLLLGLPMWVARKNGAGLITCPVIVAMLAFNISFHWLVRPHMFSYACGAGLLAIIATALPGAIGARGTNARCSRWLWLIPPLMCFWTNAHGGYLAGMAILMAWLGLDAIELLLTRDARFWPTVRHHAVLYAATIAACLVNPYGIELHTWMLSSLGRPRPEIEEWAPLALLSVDALPFWCLALGAFLCLKKTNQPLRWPGLIVLALLSWQAVKHHRHLPFAALLASFVLAPHIESIVRQMFRKLEERVTAKRNVDRGQPGWLSGLVAVTALIALAVAQYPRQTFLKVERDFYPVAAMQYMADQNLEGKVFVTFNWAQYALAVFADSNPDSRIAFDGRFRTCYPQHIIDMYFDFTLGNLPQSVRYREDASGPFDPTAALKFREPNLVLFERQRSNAVATMTAANDDWCLLYQDSLAQLWGRRSVYDNSSSPDYLPMSKRHISNDVQEGAAAWPGFPVVRDRDVQVALSK</sequence>
<organism evidence="2 3">
    <name type="scientific">Fuerstiella marisgermanici</name>
    <dbReference type="NCBI Taxonomy" id="1891926"/>
    <lineage>
        <taxon>Bacteria</taxon>
        <taxon>Pseudomonadati</taxon>
        <taxon>Planctomycetota</taxon>
        <taxon>Planctomycetia</taxon>
        <taxon>Planctomycetales</taxon>
        <taxon>Planctomycetaceae</taxon>
        <taxon>Fuerstiella</taxon>
    </lineage>
</organism>
<keyword evidence="1" id="KW-0472">Membrane</keyword>
<feature type="transmembrane region" description="Helical" evidence="1">
    <location>
        <begin position="44"/>
        <end position="62"/>
    </location>
</feature>